<name>A0A1T4XR09_9MICO</name>
<keyword evidence="1" id="KW-1133">Transmembrane helix</keyword>
<feature type="transmembrane region" description="Helical" evidence="1">
    <location>
        <begin position="128"/>
        <end position="147"/>
    </location>
</feature>
<organism evidence="2 3">
    <name type="scientific">Agreia bicolorata</name>
    <dbReference type="NCBI Taxonomy" id="110935"/>
    <lineage>
        <taxon>Bacteria</taxon>
        <taxon>Bacillati</taxon>
        <taxon>Actinomycetota</taxon>
        <taxon>Actinomycetes</taxon>
        <taxon>Micrococcales</taxon>
        <taxon>Microbacteriaceae</taxon>
        <taxon>Agreia</taxon>
    </lineage>
</organism>
<evidence type="ECO:0000313" key="3">
    <source>
        <dbReference type="Proteomes" id="UP000189735"/>
    </source>
</evidence>
<dbReference type="AlphaFoldDB" id="A0A1T4XR09"/>
<sequence length="179" mass="19089">MSESLGADPAEQPMAQLSRWHRIRHALVTPELIYGTIMSSAVIAVAESDDDDFDVFVVTIVTMLVFWAAHVFATAVANHGVRGGRIIGIGQAFRDGVHHSKGLLYASVVPLVFLILGATGVLDETVGYFVALLVGMVVLGILGWMAFADRGSPWPVRLLGSIGTALFGLVIVVLKAVLH</sequence>
<evidence type="ECO:0000313" key="2">
    <source>
        <dbReference type="EMBL" id="SKA91541.1"/>
    </source>
</evidence>
<accession>A0A1T4XR09</accession>
<feature type="transmembrane region" description="Helical" evidence="1">
    <location>
        <begin position="159"/>
        <end position="178"/>
    </location>
</feature>
<evidence type="ECO:0000256" key="1">
    <source>
        <dbReference type="SAM" id="Phobius"/>
    </source>
</evidence>
<dbReference type="Proteomes" id="UP000189735">
    <property type="component" value="Unassembled WGS sequence"/>
</dbReference>
<proteinExistence type="predicted"/>
<dbReference type="RefSeq" id="WP_052521349.1">
    <property type="nucleotide sequence ID" value="NZ_FUYG01000003.1"/>
</dbReference>
<gene>
    <name evidence="2" type="ORF">SAMN06295879_1502</name>
</gene>
<keyword evidence="1" id="KW-0472">Membrane</keyword>
<feature type="transmembrane region" description="Helical" evidence="1">
    <location>
        <begin position="58"/>
        <end position="81"/>
    </location>
</feature>
<reference evidence="3" key="1">
    <citation type="submission" date="2017-02" db="EMBL/GenBank/DDBJ databases">
        <authorList>
            <person name="Varghese N."/>
            <person name="Submissions S."/>
        </authorList>
    </citation>
    <scope>NUCLEOTIDE SEQUENCE [LARGE SCALE GENOMIC DNA]</scope>
    <source>
        <strain evidence="3">VKM Ac-2052</strain>
    </source>
</reference>
<dbReference type="EMBL" id="FUYG01000003">
    <property type="protein sequence ID" value="SKA91541.1"/>
    <property type="molecule type" value="Genomic_DNA"/>
</dbReference>
<keyword evidence="1" id="KW-0812">Transmembrane</keyword>
<feature type="transmembrane region" description="Helical" evidence="1">
    <location>
        <begin position="26"/>
        <end position="46"/>
    </location>
</feature>
<feature type="transmembrane region" description="Helical" evidence="1">
    <location>
        <begin position="102"/>
        <end position="122"/>
    </location>
</feature>
<protein>
    <submittedName>
        <fullName evidence="2">Uncharacterized protein</fullName>
    </submittedName>
</protein>